<organism evidence="2">
    <name type="scientific">Mus musculus</name>
    <name type="common">Mouse</name>
    <dbReference type="NCBI Taxonomy" id="10090"/>
    <lineage>
        <taxon>Eukaryota</taxon>
        <taxon>Metazoa</taxon>
        <taxon>Chordata</taxon>
        <taxon>Craniata</taxon>
        <taxon>Vertebrata</taxon>
        <taxon>Euteleostomi</taxon>
        <taxon>Mammalia</taxon>
        <taxon>Eutheria</taxon>
        <taxon>Euarchontoglires</taxon>
        <taxon>Glires</taxon>
        <taxon>Rodentia</taxon>
        <taxon>Myomorpha</taxon>
        <taxon>Muroidea</taxon>
        <taxon>Muridae</taxon>
        <taxon>Murinae</taxon>
        <taxon>Mus</taxon>
        <taxon>Mus</taxon>
    </lineage>
</organism>
<protein>
    <submittedName>
        <fullName evidence="2">Uncharacterized protein</fullName>
    </submittedName>
</protein>
<name>Q8C6Y5_MOUSE</name>
<reference evidence="2" key="3">
    <citation type="journal article" date="2000" name="Genome Res.">
        <title>RIKEN integrated sequence analysis (RISA) system--384-format sequencing pipeline with 384 multicapillary sequencer.</title>
        <authorList>
            <person name="Shibata K."/>
            <person name="Itoh M."/>
            <person name="Aizawa K."/>
            <person name="Nagaoka S."/>
            <person name="Sasaki N."/>
            <person name="Carninci P."/>
            <person name="Konno H."/>
            <person name="Akiyama J."/>
            <person name="Nishi K."/>
            <person name="Kitsunai T."/>
            <person name="Tashiro H."/>
            <person name="Itoh M."/>
            <person name="Sumi N."/>
            <person name="Ishii Y."/>
            <person name="Nakamura S."/>
            <person name="Hazama M."/>
            <person name="Nishine T."/>
            <person name="Harada A."/>
            <person name="Yamamoto R."/>
            <person name="Matsumoto H."/>
            <person name="Sakaguchi S."/>
            <person name="Ikegami T."/>
            <person name="Kashiwagi K."/>
            <person name="Fujiwake S."/>
            <person name="Inoue K."/>
            <person name="Togawa Y."/>
            <person name="Izawa M."/>
            <person name="Ohara E."/>
            <person name="Watahiki M."/>
            <person name="Yoneda Y."/>
            <person name="Ishikawa T."/>
            <person name="Ozawa K."/>
            <person name="Tanaka T."/>
            <person name="Matsuura S."/>
            <person name="Kawai J."/>
            <person name="Okazaki Y."/>
            <person name="Muramatsu M."/>
            <person name="Inoue Y."/>
            <person name="Kira A."/>
            <person name="Hayashizaki Y."/>
        </authorList>
    </citation>
    <scope>NUCLEOTIDE SEQUENCE</scope>
    <source>
        <strain evidence="2">C57BL/6J</strain>
        <tissue evidence="2">Heart</tissue>
    </source>
</reference>
<reference evidence="2" key="1">
    <citation type="journal article" date="1999" name="Methods Enzymol.">
        <title>High-efficiency full-length cDNA cloning.</title>
        <authorList>
            <person name="Carninci P."/>
            <person name="Hayashizaki Y."/>
        </authorList>
    </citation>
    <scope>NUCLEOTIDE SEQUENCE</scope>
    <source>
        <strain evidence="2">C57BL/6J</strain>
        <tissue evidence="2">Heart</tissue>
    </source>
</reference>
<sequence>WILSGVWGAGRGLANPDSSCPFCPFIKALQFLLYFPLGFRSETLRGTVPAGCFVVCDSCPRTKRIGDSGMAAATRRSGRPAWARPVEQDPSAPDAPARGRGTRNLSPTFLSRHVTRLGRGRGGAGSRCC</sequence>
<reference evidence="2" key="4">
    <citation type="journal article" date="2001" name="Nature">
        <title>Functional annotation of a full-length mouse cDNA collection.</title>
        <authorList>
            <consortium name="The RIKEN Genome Exploration Research Group Phase II Team and the FANTOM Consortium"/>
        </authorList>
    </citation>
    <scope>NUCLEOTIDE SEQUENCE</scope>
    <source>
        <strain evidence="2">C57BL/6J</strain>
        <tissue evidence="2">Heart</tissue>
    </source>
</reference>
<dbReference type="EMBL" id="AK052893">
    <property type="protein sequence ID" value="BAC35191.1"/>
    <property type="molecule type" value="mRNA"/>
</dbReference>
<evidence type="ECO:0000313" key="2">
    <source>
        <dbReference type="EMBL" id="BAC35191.1"/>
    </source>
</evidence>
<feature type="region of interest" description="Disordered" evidence="1">
    <location>
        <begin position="68"/>
        <end position="106"/>
    </location>
</feature>
<dbReference type="AlphaFoldDB" id="Q8C6Y5"/>
<reference evidence="2" key="5">
    <citation type="submission" date="2001-07" db="EMBL/GenBank/DDBJ databases">
        <authorList>
            <person name="Adachi J."/>
            <person name="Aizawa K."/>
            <person name="Akimura T."/>
            <person name="Arakawa T."/>
            <person name="Bono H."/>
            <person name="Carninci P."/>
            <person name="Fukuda S."/>
            <person name="Furuno M."/>
            <person name="Hanagaki T."/>
            <person name="Hara A."/>
            <person name="Hashizume W."/>
            <person name="Hayashida K."/>
            <person name="Hayatsu N."/>
            <person name="Hiramoto K."/>
            <person name="Hiraoka T."/>
            <person name="Hirozane T."/>
            <person name="Hori F."/>
            <person name="Imotani K."/>
            <person name="Ishii Y."/>
            <person name="Itoh M."/>
            <person name="Kagawa I."/>
            <person name="Kasukawa T."/>
            <person name="Katoh H."/>
            <person name="Kawai J."/>
            <person name="Kojima Y."/>
            <person name="Kondo S."/>
            <person name="Konno H."/>
            <person name="Kouda M."/>
            <person name="Koya S."/>
            <person name="Kurihara C."/>
            <person name="Matsuyama T."/>
            <person name="Miyazaki A."/>
            <person name="Murata M."/>
            <person name="Nakamura M."/>
            <person name="Nishi K."/>
            <person name="Nomura K."/>
            <person name="Numazaki R."/>
            <person name="Ohno M."/>
            <person name="Ohsato N."/>
            <person name="Okazaki Y."/>
            <person name="Saito R."/>
            <person name="Saitoh H."/>
            <person name="Sakai C."/>
            <person name="Sakai K."/>
            <person name="Sakazume N."/>
            <person name="Sano H."/>
            <person name="Sasaki D."/>
            <person name="Shibata K."/>
            <person name="Shinagawa A."/>
            <person name="Shiraki T."/>
            <person name="Sogabe Y."/>
            <person name="Tagami M."/>
            <person name="Tagawa A."/>
            <person name="Takahashi F."/>
            <person name="Takaku-Akahira S."/>
            <person name="Takeda Y."/>
            <person name="Tanaka T."/>
            <person name="Tomaru A."/>
            <person name="Toya T."/>
            <person name="Yasunishi A."/>
            <person name="Muramatsu M."/>
            <person name="Hayashizaki Y."/>
        </authorList>
    </citation>
    <scope>NUCLEOTIDE SEQUENCE</scope>
    <source>
        <strain evidence="2">C57BL/6J</strain>
        <tissue evidence="2">Heart</tissue>
    </source>
</reference>
<reference evidence="2" key="6">
    <citation type="journal article" date="2002" name="Nature">
        <title>Analysis of the mouse transcriptome based on functional annotation of 60,770 full-length cDNAs.</title>
        <authorList>
            <consortium name="The FANTOM Consortium and the RIKEN Genome Exploration Research Group Phase I and II Team"/>
        </authorList>
    </citation>
    <scope>NUCLEOTIDE SEQUENCE</scope>
    <source>
        <strain evidence="2">C57BL/6J</strain>
        <tissue evidence="2">Heart</tissue>
    </source>
</reference>
<feature type="non-terminal residue" evidence="2">
    <location>
        <position position="1"/>
    </location>
</feature>
<proteinExistence type="evidence at transcript level"/>
<evidence type="ECO:0000256" key="1">
    <source>
        <dbReference type="SAM" id="MobiDB-lite"/>
    </source>
</evidence>
<reference evidence="2" key="2">
    <citation type="journal article" date="2000" name="Genome Res.">
        <title>Normalization and subtraction of cap-trapper-selected cDNAs to prepare full-length cDNA libraries for rapid discovery of new genes.</title>
        <authorList>
            <person name="Carninci P."/>
            <person name="Shibata Y."/>
            <person name="Hayatsu N."/>
            <person name="Sugahara Y."/>
            <person name="Shibata K."/>
            <person name="Itoh M."/>
            <person name="Konno H."/>
            <person name="Okazaki Y."/>
            <person name="Muramatsu M."/>
            <person name="Hayashizaki Y."/>
        </authorList>
    </citation>
    <scope>NUCLEOTIDE SEQUENCE</scope>
    <source>
        <strain evidence="2">C57BL/6J</strain>
        <tissue evidence="2">Heart</tissue>
    </source>
</reference>
<reference evidence="2" key="7">
    <citation type="journal article" date="2005" name="Science">
        <title>The Transcriptional Landscape of the Mammalian Genome.</title>
        <authorList>
            <consortium name="The FANTOM Consortium"/>
            <consortium name="Riken Genome Exploration Research Group and Genome Science Group (Genome Network Project Core Group)"/>
        </authorList>
    </citation>
    <scope>NUCLEOTIDE SEQUENCE</scope>
    <source>
        <strain evidence="2">C57BL/6J</strain>
        <tissue evidence="2">Heart</tissue>
    </source>
</reference>
<accession>Q8C6Y5</accession>
<reference evidence="2" key="8">
    <citation type="journal article" date="2005" name="Science">
        <title>Antisense Transcription in the Mammalian Transcriptome.</title>
        <authorList>
            <consortium name="RIKEN Genome Exploration Research Group and Genome Science Group (Genome Network Project Core Group) and the FANTOM Consortium"/>
        </authorList>
    </citation>
    <scope>NUCLEOTIDE SEQUENCE</scope>
    <source>
        <strain evidence="2">C57BL/6J</strain>
        <tissue evidence="2">Heart</tissue>
    </source>
</reference>